<proteinExistence type="predicted"/>
<dbReference type="EMBL" id="LR796427">
    <property type="protein sequence ID" value="CAB4143893.1"/>
    <property type="molecule type" value="Genomic_DNA"/>
</dbReference>
<organism evidence="2">
    <name type="scientific">uncultured Caudovirales phage</name>
    <dbReference type="NCBI Taxonomy" id="2100421"/>
    <lineage>
        <taxon>Viruses</taxon>
        <taxon>Duplodnaviria</taxon>
        <taxon>Heunggongvirae</taxon>
        <taxon>Uroviricota</taxon>
        <taxon>Caudoviricetes</taxon>
        <taxon>Peduoviridae</taxon>
        <taxon>Maltschvirus</taxon>
        <taxon>Maltschvirus maltsch</taxon>
    </lineage>
</organism>
<sequence>MTEQSYTPDAGNGSGSYTPTSDSGSSYNAAPTNVSGSGANPQSVSSSSQMGTDGLTPEARQVLDQYRNQSFQKITELGQSNAELRRQLQSFEQQQNQRNLALAQALGFAQQEQPTHLIDELINNPKRLDEIIEAKMQERISPLQQQLESAQATEFIQNQEVERQAIKQNLSNYFTSDMLTKVMDITQYLDPRIIQANNQLQDPNSMLTPNERRQMAHQVQIALKNSLEAAGGLEALVDRNIGKMVRGDFGAIMQSAARSMQQQQMQFGRAGSFNSMAGGAPSASGGVGVQFNSESVYR</sequence>
<accession>A0A6J5MEY4</accession>
<evidence type="ECO:0000313" key="2">
    <source>
        <dbReference type="EMBL" id="CAB4143893.1"/>
    </source>
</evidence>
<feature type="region of interest" description="Disordered" evidence="1">
    <location>
        <begin position="1"/>
        <end position="55"/>
    </location>
</feature>
<protein>
    <submittedName>
        <fullName evidence="2">Uncharacterized protein</fullName>
    </submittedName>
</protein>
<name>A0A6J5MEY4_9CAUD</name>
<evidence type="ECO:0000256" key="1">
    <source>
        <dbReference type="SAM" id="MobiDB-lite"/>
    </source>
</evidence>
<reference evidence="2" key="1">
    <citation type="submission" date="2020-04" db="EMBL/GenBank/DDBJ databases">
        <authorList>
            <person name="Chiriac C."/>
            <person name="Salcher M."/>
            <person name="Ghai R."/>
            <person name="Kavagutti S V."/>
        </authorList>
    </citation>
    <scope>NUCLEOTIDE SEQUENCE</scope>
</reference>
<feature type="compositionally biased region" description="Polar residues" evidence="1">
    <location>
        <begin position="15"/>
        <end position="51"/>
    </location>
</feature>
<gene>
    <name evidence="2" type="ORF">UFOVP455_8</name>
</gene>